<evidence type="ECO:0000313" key="2">
    <source>
        <dbReference type="Proteomes" id="UP000556620"/>
    </source>
</evidence>
<organism evidence="1 2">
    <name type="scientific">Pseudomonas juntendi</name>
    <dbReference type="NCBI Taxonomy" id="2666183"/>
    <lineage>
        <taxon>Bacteria</taxon>
        <taxon>Pseudomonadati</taxon>
        <taxon>Pseudomonadota</taxon>
        <taxon>Gammaproteobacteria</taxon>
        <taxon>Pseudomonadales</taxon>
        <taxon>Pseudomonadaceae</taxon>
        <taxon>Pseudomonas</taxon>
    </lineage>
</organism>
<protein>
    <submittedName>
        <fullName evidence="1">Uncharacterized protein</fullName>
    </submittedName>
</protein>
<name>A0A7W2JKC0_9PSED</name>
<dbReference type="RefSeq" id="WP_182388349.1">
    <property type="nucleotide sequence ID" value="NZ_JACGCU010000025.1"/>
</dbReference>
<evidence type="ECO:0000313" key="1">
    <source>
        <dbReference type="EMBL" id="MBA6060542.1"/>
    </source>
</evidence>
<dbReference type="EMBL" id="JACGCU010000025">
    <property type="protein sequence ID" value="MBA6060542.1"/>
    <property type="molecule type" value="Genomic_DNA"/>
</dbReference>
<comment type="caution">
    <text evidence="1">The sequence shown here is derived from an EMBL/GenBank/DDBJ whole genome shotgun (WGS) entry which is preliminary data.</text>
</comment>
<dbReference type="AlphaFoldDB" id="A0A7W2JKC0"/>
<proteinExistence type="predicted"/>
<gene>
    <name evidence="1" type="ORF">H4C44_15300</name>
</gene>
<dbReference type="Proteomes" id="UP000556620">
    <property type="component" value="Unassembled WGS sequence"/>
</dbReference>
<sequence>MEIDPADAMCLVDSFDEAFYTLAKSLSPTDSAKYYLNKGLVKLAKGKAADYDAMARRAQFWQRMERDLAGTDLRSYIRHHSISNAEHEQVLESMKVESTNQNSAISDLFA</sequence>
<reference evidence="1 2" key="1">
    <citation type="submission" date="2020-07" db="EMBL/GenBank/DDBJ databases">
        <title>Diversity of carbapenemase encoding genes among Pseudomonas putida group clinical isolates in a tertiary Brazilian hospital.</title>
        <authorList>
            <person name="Alberto-Lei F."/>
            <person name="Nodari C.S."/>
            <person name="Streling A.P."/>
            <person name="Paulino J.T."/>
            <person name="Bessa-Neto F.O."/>
            <person name="Cayo R."/>
            <person name="Gales A.C."/>
        </authorList>
    </citation>
    <scope>NUCLEOTIDE SEQUENCE [LARGE SCALE GENOMIC DNA]</scope>
    <source>
        <strain evidence="1 2">14535</strain>
    </source>
</reference>
<accession>A0A7W2JKC0</accession>